<dbReference type="RefSeq" id="WP_003440666.1">
    <property type="nucleotide sequence ID" value="NZ_ANZB01000001.1"/>
</dbReference>
<dbReference type="EMBL" id="CP009268">
    <property type="protein sequence ID" value="AJA50338.1"/>
    <property type="molecule type" value="Genomic_DNA"/>
</dbReference>
<dbReference type="Gene3D" id="3.10.350.10">
    <property type="entry name" value="LysM domain"/>
    <property type="match status" value="1"/>
</dbReference>
<keyword evidence="6" id="KW-1185">Reference proteome</keyword>
<dbReference type="PATRIC" id="fig|1262449.3.peg.139"/>
<reference evidence="4" key="2">
    <citation type="submission" date="2015-10" db="EMBL/GenBank/DDBJ databases">
        <title>Improved Draft Genome Sequence of Clostridium pasteurianum Strain ATCC 6013 (DSM 525) Using a Hybrid Next-Generation Sequencing Approach.</title>
        <authorList>
            <person name="Pyne M.E."/>
            <person name="Utturkar S.M."/>
            <person name="Brown S.D."/>
            <person name="Moo-Young M."/>
            <person name="Chung D.A."/>
            <person name="Chou P.C."/>
        </authorList>
    </citation>
    <scope>NUCLEOTIDE SEQUENCE</scope>
    <source>
        <strain evidence="4">ATCC 6013</strain>
    </source>
</reference>
<dbReference type="PROSITE" id="PS51782">
    <property type="entry name" value="LYSM"/>
    <property type="match status" value="1"/>
</dbReference>
<feature type="domain" description="LysM" evidence="2">
    <location>
        <begin position="83"/>
        <end position="131"/>
    </location>
</feature>
<dbReference type="InterPro" id="IPR018392">
    <property type="entry name" value="LysM"/>
</dbReference>
<organism evidence="3 6">
    <name type="scientific">Clostridium pasteurianum DSM 525 = ATCC 6013</name>
    <dbReference type="NCBI Taxonomy" id="1262449"/>
    <lineage>
        <taxon>Bacteria</taxon>
        <taxon>Bacillati</taxon>
        <taxon>Bacillota</taxon>
        <taxon>Clostridia</taxon>
        <taxon>Eubacteriales</taxon>
        <taxon>Clostridiaceae</taxon>
        <taxon>Clostridium</taxon>
    </lineage>
</organism>
<protein>
    <recommendedName>
        <fullName evidence="2">LysM domain-containing protein</fullName>
    </recommendedName>
</protein>
<dbReference type="KEGG" id="cpae:CPAST_c02500"/>
<dbReference type="Proteomes" id="UP000028042">
    <property type="component" value="Unassembled WGS sequence"/>
</dbReference>
<proteinExistence type="predicted"/>
<reference evidence="3 6" key="1">
    <citation type="journal article" date="2015" name="Genome Announc.">
        <title>Complete Genome Sequence of the Nitrogen-Fixing and Solvent-Producing Clostridium pasteurianum DSM 525.</title>
        <authorList>
            <person name="Poehlein A."/>
            <person name="Grosse-Honebrink A."/>
            <person name="Zhang Y."/>
            <person name="Minton N.P."/>
            <person name="Daniel R."/>
        </authorList>
    </citation>
    <scope>NUCLEOTIDE SEQUENCE [LARGE SCALE GENOMIC DNA]</scope>
    <source>
        <strain evidence="3">DSM 525</strain>
        <strain evidence="6">DSM 525 / ATCC 6013</strain>
    </source>
</reference>
<evidence type="ECO:0000259" key="2">
    <source>
        <dbReference type="PROSITE" id="PS51782"/>
    </source>
</evidence>
<feature type="transmembrane region" description="Helical" evidence="1">
    <location>
        <begin position="48"/>
        <end position="69"/>
    </location>
</feature>
<feature type="transmembrane region" description="Helical" evidence="1">
    <location>
        <begin position="21"/>
        <end position="42"/>
    </location>
</feature>
<name>A0A0H3J5Z7_CLOPA</name>
<dbReference type="eggNOG" id="COG1388">
    <property type="taxonomic scope" value="Bacteria"/>
</dbReference>
<evidence type="ECO:0000313" key="3">
    <source>
        <dbReference type="EMBL" id="AJA50338.1"/>
    </source>
</evidence>
<evidence type="ECO:0000313" key="6">
    <source>
        <dbReference type="Proteomes" id="UP000030905"/>
    </source>
</evidence>
<dbReference type="GeneID" id="93072496"/>
<sequence length="137" mass="15882">MKNIFKILSFNINKTEEEKRTFKVGILSTLLLEAGIVVTLIRNDKHDSIKFIFLSIIIAIICILMLISIKLYEIYIFLSADYIIYTVRTGDNLITISEQFLPECNPFRTAYIIKIKNNIDESLYPGEQILIPIKHKI</sequence>
<keyword evidence="1" id="KW-1133">Transmembrane helix</keyword>
<dbReference type="Proteomes" id="UP000030905">
    <property type="component" value="Chromosome"/>
</dbReference>
<dbReference type="KEGG" id="cpat:CLPA_c02500"/>
<keyword evidence="1" id="KW-0472">Membrane</keyword>
<evidence type="ECO:0000313" key="5">
    <source>
        <dbReference type="Proteomes" id="UP000028042"/>
    </source>
</evidence>
<reference evidence="4 5" key="3">
    <citation type="journal article" name="Genome Announc.">
        <title>Improved Draft Genome Sequence of Clostridium pasteurianum Strain ATCC 6013 (DSM 525) Using a Hybrid Next-Generation Sequencing Approach.</title>
        <authorList>
            <person name="Pyne M.E."/>
            <person name="Utturkar S."/>
            <person name="Brown S.D."/>
            <person name="Moo-Young M."/>
            <person name="Chung D.A."/>
            <person name="Chou C.P."/>
        </authorList>
    </citation>
    <scope>NUCLEOTIDE SEQUENCE [LARGE SCALE GENOMIC DNA]</scope>
    <source>
        <strain evidence="4 5">ATCC 6013</strain>
    </source>
</reference>
<dbReference type="EMBL" id="JPGY02000001">
    <property type="protein sequence ID" value="KRU13650.1"/>
    <property type="molecule type" value="Genomic_DNA"/>
</dbReference>
<evidence type="ECO:0000256" key="1">
    <source>
        <dbReference type="SAM" id="Phobius"/>
    </source>
</evidence>
<evidence type="ECO:0000313" key="4">
    <source>
        <dbReference type="EMBL" id="KRU13650.1"/>
    </source>
</evidence>
<dbReference type="AlphaFoldDB" id="A0A0H3J5Z7"/>
<gene>
    <name evidence="3" type="ORF">CLPA_c02500</name>
    <name evidence="4" type="ORF">CP6013_02898</name>
</gene>
<dbReference type="InterPro" id="IPR036779">
    <property type="entry name" value="LysM_dom_sf"/>
</dbReference>
<accession>A0A0H3J5Z7</accession>
<keyword evidence="1" id="KW-0812">Transmembrane</keyword>